<keyword evidence="1" id="KW-1133">Transmembrane helix</keyword>
<dbReference type="Proteomes" id="UP000663845">
    <property type="component" value="Unassembled WGS sequence"/>
</dbReference>
<protein>
    <submittedName>
        <fullName evidence="2">Uncharacterized protein</fullName>
    </submittedName>
</protein>
<feature type="transmembrane region" description="Helical" evidence="1">
    <location>
        <begin position="69"/>
        <end position="96"/>
    </location>
</feature>
<name>A0A813U3D9_9BILA</name>
<evidence type="ECO:0000256" key="1">
    <source>
        <dbReference type="SAM" id="Phobius"/>
    </source>
</evidence>
<dbReference type="AlphaFoldDB" id="A0A813U3D9"/>
<gene>
    <name evidence="2" type="ORF">JYZ213_LOCUS6371</name>
</gene>
<keyword evidence="1" id="KW-0472">Membrane</keyword>
<feature type="transmembrane region" description="Helical" evidence="1">
    <location>
        <begin position="44"/>
        <end position="63"/>
    </location>
</feature>
<evidence type="ECO:0000313" key="2">
    <source>
        <dbReference type="EMBL" id="CAF0822140.1"/>
    </source>
</evidence>
<accession>A0A813U3D9</accession>
<proteinExistence type="predicted"/>
<evidence type="ECO:0000313" key="3">
    <source>
        <dbReference type="Proteomes" id="UP000663845"/>
    </source>
</evidence>
<keyword evidence="1" id="KW-0812">Transmembrane</keyword>
<reference evidence="2" key="1">
    <citation type="submission" date="2021-02" db="EMBL/GenBank/DDBJ databases">
        <authorList>
            <person name="Nowell W R."/>
        </authorList>
    </citation>
    <scope>NUCLEOTIDE SEQUENCE</scope>
</reference>
<dbReference type="EMBL" id="CAJNOG010000039">
    <property type="protein sequence ID" value="CAF0822140.1"/>
    <property type="molecule type" value="Genomic_DNA"/>
</dbReference>
<sequence>MSIGNTHVFKIAKVWAMNRDFQNIDDYIANKSNRTDLAAFSPKVTIGNVAAAVVGGLVIGAIVVSGLVIGAIVVCGLVIGALVVDGFVIDAGGFGISKGKT</sequence>
<comment type="caution">
    <text evidence="2">The sequence shown here is derived from an EMBL/GenBank/DDBJ whole genome shotgun (WGS) entry which is preliminary data.</text>
</comment>
<organism evidence="2 3">
    <name type="scientific">Adineta steineri</name>
    <dbReference type="NCBI Taxonomy" id="433720"/>
    <lineage>
        <taxon>Eukaryota</taxon>
        <taxon>Metazoa</taxon>
        <taxon>Spiralia</taxon>
        <taxon>Gnathifera</taxon>
        <taxon>Rotifera</taxon>
        <taxon>Eurotatoria</taxon>
        <taxon>Bdelloidea</taxon>
        <taxon>Adinetida</taxon>
        <taxon>Adinetidae</taxon>
        <taxon>Adineta</taxon>
    </lineage>
</organism>